<reference evidence="3 4" key="1">
    <citation type="submission" date="2017-12" db="EMBL/GenBank/DDBJ databases">
        <title>Genome sequence of the active heterotrophic nitrifier-denitrifier, Cupriavidus pauculus UM1.</title>
        <authorList>
            <person name="Putonti C."/>
            <person name="Castignetti D."/>
        </authorList>
    </citation>
    <scope>NUCLEOTIDE SEQUENCE [LARGE SCALE GENOMIC DNA]</scope>
    <source>
        <strain evidence="3 4">UM1</strain>
    </source>
</reference>
<dbReference type="SUPFAM" id="SSF51735">
    <property type="entry name" value="NAD(P)-binding Rossmann-fold domains"/>
    <property type="match status" value="1"/>
</dbReference>
<dbReference type="PANTHER" id="PTHR42879">
    <property type="entry name" value="3-OXOACYL-(ACYL-CARRIER-PROTEIN) REDUCTASE"/>
    <property type="match status" value="1"/>
</dbReference>
<dbReference type="CDD" id="cd05233">
    <property type="entry name" value="SDR_c"/>
    <property type="match status" value="1"/>
</dbReference>
<sequence>MNVSSSPARRIALITGGSRGLGKSAALHLAAHGWDVVITYAERVDAALETVEAVRQTGRKAVALQLDTGKSDTFRGFAQALQVTLARDFECDGFHALINNAGNGSNVPFMETTEAEFDNLMNIHLKGVFFLTQALVPLLADGGRILNVSSGLARFCAPGKATYATMKGGVEVLSRYLASELASRGIRVNTLAPGAIATDFGNGVVRDNPQINAAVASVTALGRVGQPDDIGGAVAALLSSNMGWMTGERIEVSGGMHL</sequence>
<comment type="caution">
    <text evidence="3">The sequence shown here is derived from an EMBL/GenBank/DDBJ whole genome shotgun (WGS) entry which is preliminary data.</text>
</comment>
<keyword evidence="2" id="KW-0560">Oxidoreductase</keyword>
<dbReference type="AlphaFoldDB" id="A0A2N5CDP3"/>
<dbReference type="InterPro" id="IPR002347">
    <property type="entry name" value="SDR_fam"/>
</dbReference>
<protein>
    <submittedName>
        <fullName evidence="3">Short-chain dehydrogenase</fullName>
    </submittedName>
</protein>
<name>A0A2N5CDP3_9BURK</name>
<organism evidence="3 4">
    <name type="scientific">Cupriavidus pauculus</name>
    <dbReference type="NCBI Taxonomy" id="82633"/>
    <lineage>
        <taxon>Bacteria</taxon>
        <taxon>Pseudomonadati</taxon>
        <taxon>Pseudomonadota</taxon>
        <taxon>Betaproteobacteria</taxon>
        <taxon>Burkholderiales</taxon>
        <taxon>Burkholderiaceae</taxon>
        <taxon>Cupriavidus</taxon>
    </lineage>
</organism>
<dbReference type="PRINTS" id="PR00081">
    <property type="entry name" value="GDHRDH"/>
</dbReference>
<dbReference type="EMBL" id="PJRP01000004">
    <property type="protein sequence ID" value="PLQ00305.1"/>
    <property type="molecule type" value="Genomic_DNA"/>
</dbReference>
<evidence type="ECO:0000313" key="3">
    <source>
        <dbReference type="EMBL" id="PLQ00305.1"/>
    </source>
</evidence>
<comment type="similarity">
    <text evidence="1">Belongs to the short-chain dehydrogenases/reductases (SDR) family.</text>
</comment>
<accession>A0A2N5CDP3</accession>
<proteinExistence type="inferred from homology"/>
<evidence type="ECO:0000256" key="1">
    <source>
        <dbReference type="ARBA" id="ARBA00006484"/>
    </source>
</evidence>
<dbReference type="Gene3D" id="3.40.50.720">
    <property type="entry name" value="NAD(P)-binding Rossmann-like Domain"/>
    <property type="match status" value="1"/>
</dbReference>
<evidence type="ECO:0000256" key="2">
    <source>
        <dbReference type="ARBA" id="ARBA00023002"/>
    </source>
</evidence>
<dbReference type="GO" id="GO:0016491">
    <property type="term" value="F:oxidoreductase activity"/>
    <property type="evidence" value="ECO:0007669"/>
    <property type="project" value="UniProtKB-KW"/>
</dbReference>
<dbReference type="Proteomes" id="UP000234341">
    <property type="component" value="Unassembled WGS sequence"/>
</dbReference>
<dbReference type="OrthoDB" id="9803333at2"/>
<dbReference type="PRINTS" id="PR00080">
    <property type="entry name" value="SDRFAMILY"/>
</dbReference>
<evidence type="ECO:0000313" key="4">
    <source>
        <dbReference type="Proteomes" id="UP000234341"/>
    </source>
</evidence>
<dbReference type="RefSeq" id="WP_101681677.1">
    <property type="nucleotide sequence ID" value="NZ_PJRP01000004.1"/>
</dbReference>
<dbReference type="FunFam" id="3.40.50.720:FF:000173">
    <property type="entry name" value="3-oxoacyl-[acyl-carrier protein] reductase"/>
    <property type="match status" value="1"/>
</dbReference>
<dbReference type="InterPro" id="IPR050259">
    <property type="entry name" value="SDR"/>
</dbReference>
<dbReference type="PANTHER" id="PTHR42879:SF2">
    <property type="entry name" value="3-OXOACYL-[ACYL-CARRIER-PROTEIN] REDUCTASE FABG"/>
    <property type="match status" value="1"/>
</dbReference>
<gene>
    <name evidence="3" type="ORF">CYJ10_11690</name>
</gene>
<dbReference type="InterPro" id="IPR036291">
    <property type="entry name" value="NAD(P)-bd_dom_sf"/>
</dbReference>
<dbReference type="Pfam" id="PF13561">
    <property type="entry name" value="adh_short_C2"/>
    <property type="match status" value="1"/>
</dbReference>